<dbReference type="SUPFAM" id="SSF48452">
    <property type="entry name" value="TPR-like"/>
    <property type="match status" value="2"/>
</dbReference>
<evidence type="ECO:0000256" key="1">
    <source>
        <dbReference type="PROSITE-ProRule" id="PRU00339"/>
    </source>
</evidence>
<dbReference type="InterPro" id="IPR011990">
    <property type="entry name" value="TPR-like_helical_dom_sf"/>
</dbReference>
<dbReference type="PANTHER" id="PTHR12558">
    <property type="entry name" value="CELL DIVISION CYCLE 16,23,27"/>
    <property type="match status" value="1"/>
</dbReference>
<evidence type="ECO:0008006" key="4">
    <source>
        <dbReference type="Google" id="ProtNLM"/>
    </source>
</evidence>
<dbReference type="PROSITE" id="PS50005">
    <property type="entry name" value="TPR"/>
    <property type="match status" value="1"/>
</dbReference>
<proteinExistence type="predicted"/>
<dbReference type="Proteomes" id="UP001082899">
    <property type="component" value="Unassembled WGS sequence"/>
</dbReference>
<dbReference type="EMBL" id="JAPMXC010000001">
    <property type="protein sequence ID" value="MCY0385964.1"/>
    <property type="molecule type" value="Genomic_DNA"/>
</dbReference>
<dbReference type="SUPFAM" id="SSF53756">
    <property type="entry name" value="UDP-Glycosyltransferase/glycogen phosphorylase"/>
    <property type="match status" value="1"/>
</dbReference>
<organism evidence="2 3">
    <name type="scientific">Robbsia betulipollinis</name>
    <dbReference type="NCBI Taxonomy" id="2981849"/>
    <lineage>
        <taxon>Bacteria</taxon>
        <taxon>Pseudomonadati</taxon>
        <taxon>Pseudomonadota</taxon>
        <taxon>Betaproteobacteria</taxon>
        <taxon>Burkholderiales</taxon>
        <taxon>Burkholderiaceae</taxon>
        <taxon>Robbsia</taxon>
    </lineage>
</organism>
<accession>A0ABT3ZHF5</accession>
<dbReference type="InterPro" id="IPR019734">
    <property type="entry name" value="TPR_rpt"/>
</dbReference>
<reference evidence="2" key="1">
    <citation type="submission" date="2022-11" db="EMBL/GenBank/DDBJ databases">
        <title>Robbsia betulipollinis sp. nov., isolated from pollen of birch (Betula pendula).</title>
        <authorList>
            <person name="Shi H."/>
            <person name="Ambika Manirajan B."/>
            <person name="Ratering S."/>
            <person name="Geissler-Plaum R."/>
            <person name="Schnell S."/>
        </authorList>
    </citation>
    <scope>NUCLEOTIDE SEQUENCE</scope>
    <source>
        <strain evidence="2">Bb-Pol-6</strain>
    </source>
</reference>
<dbReference type="Gene3D" id="3.40.50.2000">
    <property type="entry name" value="Glycogen Phosphorylase B"/>
    <property type="match status" value="1"/>
</dbReference>
<comment type="caution">
    <text evidence="2">The sequence shown here is derived from an EMBL/GenBank/DDBJ whole genome shotgun (WGS) entry which is preliminary data.</text>
</comment>
<feature type="repeat" description="TPR" evidence="1">
    <location>
        <begin position="236"/>
        <end position="269"/>
    </location>
</feature>
<dbReference type="PANTHER" id="PTHR12558:SF13">
    <property type="entry name" value="CELL DIVISION CYCLE PROTEIN 27 HOMOLOG"/>
    <property type="match status" value="1"/>
</dbReference>
<keyword evidence="3" id="KW-1185">Reference proteome</keyword>
<protein>
    <recommendedName>
        <fullName evidence="4">Tetratricopeptide repeat protein</fullName>
    </recommendedName>
</protein>
<dbReference type="Gene3D" id="1.25.40.10">
    <property type="entry name" value="Tetratricopeptide repeat domain"/>
    <property type="match status" value="1"/>
</dbReference>
<evidence type="ECO:0000313" key="3">
    <source>
        <dbReference type="Proteomes" id="UP001082899"/>
    </source>
</evidence>
<gene>
    <name evidence="2" type="ORF">OVY01_01635</name>
</gene>
<sequence>MSPDLCGLPFPLPDARAGAAPFVAFCEAMAAASDDAGSDGATRSLPDGFSLRTLATLRRLAHERAAQGHADEAFGLFKTVTACLAPGDALALIRVEHAFTLAHFALHEQALAVFDAAIAVTAARNWRMAALAGKAMCLVAVTRSEDALALLDRHADLPRAERHAGALALWGLARTRVFLGLHRPLDAMDAVTEVLQRAPWDTAALLAKATILLRLQRPLQAVGELEQVFAQDPDDAAALVLFGQALAALGEFAFAVDRFERALQVAPRYAPAYRYMASALCMQRMDDAALVCLRAARALRPDWPLAWLDEAGIRLRRGELARGFDAYEWRDSARFAARQGEHYWNGDEAIDTRSILVLAEQGLGDTLQFVRYLPRLAALARDVVVEVQPPLLRLVAAQAARWGVRVIQQGDPRPQTDRFTLLMSLPHALRTRLDTIPAEIPYLAASSAAPARAPAKGRDVPTAAVPARPPLRVGIVPSGNPHFADDALRSMPLAVLAPVLSVPGVETVLLQPVVRDADRQWAAKHAPELRMPPLDGDFLDTAACVAALDLVISVDTAVAHLAGALGRPVWILLPYLSDWRWMSERRDSPWYPTATLFRQAVPRDWRGVVDATRDALVALVALVEARSGACAA</sequence>
<evidence type="ECO:0000313" key="2">
    <source>
        <dbReference type="EMBL" id="MCY0385964.1"/>
    </source>
</evidence>
<dbReference type="SMART" id="SM00028">
    <property type="entry name" value="TPR"/>
    <property type="match status" value="3"/>
</dbReference>
<dbReference type="Pfam" id="PF14559">
    <property type="entry name" value="TPR_19"/>
    <property type="match status" value="1"/>
</dbReference>
<dbReference type="RefSeq" id="WP_267845138.1">
    <property type="nucleotide sequence ID" value="NZ_JAPMXC010000001.1"/>
</dbReference>
<name>A0ABT3ZHF5_9BURK</name>
<keyword evidence="1" id="KW-0802">TPR repeat</keyword>